<sequence>MVAGDQRLVHTPFVPAGYWGPCAPLVWDPDIRFSFSHFHKQHPRHEKAMINLGHSVTGVEVIRFPIGSPNVLVGEPQRCVVFATTPCRMYQFAGWINTNSSTTGSILSHLAANTATSGISNAINAYTGGHRSSLVNEYNQQQSVGIQNTTIFPIITGLFSSVFNSDDKLPVGSKVTEFPGSFGYSDLKLYRNVKDELPSKFAWMTG</sequence>
<reference evidence="2 3" key="1">
    <citation type="submission" date="2018-11" db="EMBL/GenBank/DDBJ databases">
        <authorList>
            <consortium name="Pathogen Informatics"/>
        </authorList>
    </citation>
    <scope>NUCLEOTIDE SEQUENCE [LARGE SCALE GENOMIC DNA]</scope>
    <source>
        <strain evidence="2 3">Zambia</strain>
    </source>
</reference>
<feature type="domain" description="Pep3/Vps18 beta-propeller" evidence="1">
    <location>
        <begin position="41"/>
        <end position="206"/>
    </location>
</feature>
<keyword evidence="3" id="KW-1185">Reference proteome</keyword>
<evidence type="ECO:0000313" key="3">
    <source>
        <dbReference type="Proteomes" id="UP000277204"/>
    </source>
</evidence>
<dbReference type="InterPro" id="IPR007810">
    <property type="entry name" value="Pep3/Vps18_beta-prop"/>
</dbReference>
<name>A0A183N9Q1_9TREM</name>
<dbReference type="Proteomes" id="UP000277204">
    <property type="component" value="Unassembled WGS sequence"/>
</dbReference>
<organism evidence="2 3">
    <name type="scientific">Schistosoma margrebowiei</name>
    <dbReference type="NCBI Taxonomy" id="48269"/>
    <lineage>
        <taxon>Eukaryota</taxon>
        <taxon>Metazoa</taxon>
        <taxon>Spiralia</taxon>
        <taxon>Lophotrochozoa</taxon>
        <taxon>Platyhelminthes</taxon>
        <taxon>Trematoda</taxon>
        <taxon>Digenea</taxon>
        <taxon>Strigeidida</taxon>
        <taxon>Schistosomatoidea</taxon>
        <taxon>Schistosomatidae</taxon>
        <taxon>Schistosoma</taxon>
    </lineage>
</organism>
<dbReference type="Pfam" id="PF05131">
    <property type="entry name" value="Pep3_Vps18"/>
    <property type="match status" value="1"/>
</dbReference>
<dbReference type="AlphaFoldDB" id="A0A183N9Q1"/>
<dbReference type="EMBL" id="UZAI01020892">
    <property type="protein sequence ID" value="VDP53655.1"/>
    <property type="molecule type" value="Genomic_DNA"/>
</dbReference>
<accession>A0A183N9Q1</accession>
<dbReference type="STRING" id="48269.A0A183N9Q1"/>
<evidence type="ECO:0000259" key="1">
    <source>
        <dbReference type="Pfam" id="PF05131"/>
    </source>
</evidence>
<evidence type="ECO:0000313" key="2">
    <source>
        <dbReference type="EMBL" id="VDP53655.1"/>
    </source>
</evidence>
<gene>
    <name evidence="2" type="ORF">SMRZ_LOCUS25026</name>
</gene>
<protein>
    <recommendedName>
        <fullName evidence="1">Pep3/Vps18 beta-propeller domain-containing protein</fullName>
    </recommendedName>
</protein>
<proteinExistence type="predicted"/>